<sequence>MWIFDPVSYAYLGTVTDTTVQAIVGKVGQRP</sequence>
<name>A0ABR6M4Z5_MICEC</name>
<comment type="caution">
    <text evidence="1">The sequence shown here is derived from an EMBL/GenBank/DDBJ whole genome shotgun (WGS) entry which is preliminary data.</text>
</comment>
<proteinExistence type="predicted"/>
<protein>
    <submittedName>
        <fullName evidence="1">Uncharacterized protein</fullName>
    </submittedName>
</protein>
<keyword evidence="2" id="KW-1185">Reference proteome</keyword>
<dbReference type="Proteomes" id="UP000618986">
    <property type="component" value="Unassembled WGS sequence"/>
</dbReference>
<reference evidence="1 2" key="1">
    <citation type="submission" date="2020-08" db="EMBL/GenBank/DDBJ databases">
        <title>Sequencing the genomes of 1000 actinobacteria strains.</title>
        <authorList>
            <person name="Klenk H.-P."/>
        </authorList>
    </citation>
    <scope>NUCLEOTIDE SEQUENCE [LARGE SCALE GENOMIC DNA]</scope>
    <source>
        <strain evidence="1 2">DSM 43036</strain>
    </source>
</reference>
<evidence type="ECO:0000313" key="2">
    <source>
        <dbReference type="Proteomes" id="UP000618986"/>
    </source>
</evidence>
<gene>
    <name evidence="1" type="ORF">FHU28_000285</name>
</gene>
<accession>A0ABR6M4Z5</accession>
<dbReference type="EMBL" id="JACHJC010000001">
    <property type="protein sequence ID" value="MBB5110446.1"/>
    <property type="molecule type" value="Genomic_DNA"/>
</dbReference>
<organism evidence="1 2">
    <name type="scientific">Micromonospora echinospora</name>
    <name type="common">Micromonospora purpurea</name>
    <dbReference type="NCBI Taxonomy" id="1877"/>
    <lineage>
        <taxon>Bacteria</taxon>
        <taxon>Bacillati</taxon>
        <taxon>Actinomycetota</taxon>
        <taxon>Actinomycetes</taxon>
        <taxon>Micromonosporales</taxon>
        <taxon>Micromonosporaceae</taxon>
        <taxon>Micromonospora</taxon>
    </lineage>
</organism>
<evidence type="ECO:0000313" key="1">
    <source>
        <dbReference type="EMBL" id="MBB5110446.1"/>
    </source>
</evidence>